<keyword evidence="6" id="KW-1185">Reference proteome</keyword>
<accession>A0ABR6ES12</accession>
<dbReference type="Pfam" id="PF07691">
    <property type="entry name" value="PA14"/>
    <property type="match status" value="1"/>
</dbReference>
<evidence type="ECO:0000259" key="4">
    <source>
        <dbReference type="PROSITE" id="PS51820"/>
    </source>
</evidence>
<feature type="chain" id="PRO_5046540770" description="PA14 domain-containing protein" evidence="3">
    <location>
        <begin position="25"/>
        <end position="511"/>
    </location>
</feature>
<gene>
    <name evidence="5" type="ORF">GM920_03900</name>
</gene>
<dbReference type="InterPro" id="IPR052558">
    <property type="entry name" value="Siderophore_Hydrolase_D"/>
</dbReference>
<dbReference type="InterPro" id="IPR029058">
    <property type="entry name" value="AB_hydrolase_fold"/>
</dbReference>
<evidence type="ECO:0000256" key="1">
    <source>
        <dbReference type="ARBA" id="ARBA00005622"/>
    </source>
</evidence>
<dbReference type="EMBL" id="WNXC01000001">
    <property type="protein sequence ID" value="MBB2148050.1"/>
    <property type="molecule type" value="Genomic_DNA"/>
</dbReference>
<dbReference type="InterPro" id="IPR011658">
    <property type="entry name" value="PA14_dom"/>
</dbReference>
<organism evidence="5 6">
    <name type="scientific">Pedobacter gandavensis</name>
    <dbReference type="NCBI Taxonomy" id="2679963"/>
    <lineage>
        <taxon>Bacteria</taxon>
        <taxon>Pseudomonadati</taxon>
        <taxon>Bacteroidota</taxon>
        <taxon>Sphingobacteriia</taxon>
        <taxon>Sphingobacteriales</taxon>
        <taxon>Sphingobacteriaceae</taxon>
        <taxon>Pedobacter</taxon>
    </lineage>
</organism>
<evidence type="ECO:0000313" key="5">
    <source>
        <dbReference type="EMBL" id="MBB2148050.1"/>
    </source>
</evidence>
<evidence type="ECO:0000256" key="3">
    <source>
        <dbReference type="SAM" id="SignalP"/>
    </source>
</evidence>
<dbReference type="Gene3D" id="3.40.50.1820">
    <property type="entry name" value="alpha/beta hydrolase"/>
    <property type="match status" value="1"/>
</dbReference>
<sequence>MKHKFFSLFILVGILLSQGNLVQAQDTVRNVIEVGKLDSLNSIVLKQKRLIQVFVPKDYKPGSTSKYDVLYVLDGGNWNTGLISRTLGFLEAEQYIPSTIIVSVLGIDRNKDLTPTHIDNWKTSGGAENFLGFIKDELIPYINQKYPSNGDNTLWGHSFGGLFVVNALLTAPKTFKSYIAVDPSLWWDNSYIPRIASEKLSALKDSNITLFMSGREGKEGETMKIDTMDLILKKFAPEGLTWKSIRYPDETHSSVRFKSTYDALKFSYGWQNNGIDFHPMNGIVLKNKPLTVWYFGDTTRVRYTMDGIDPTLKSTKIWSEIVVNDAAKITVKQFTNRARYDKINTGNFIKGKTLSPVSKQNNLQPGGFHYDYYEGEFDKAEDLKAKTPQKTGITNADFDVNKLPRKNNYALVIEGLMETKEEGYYAFVLDADKDSKLYLNNQLLIRWEDANNNRNSPYTYILPLTKGFYTLRLEYLHKNEKNKLKLGYLTPSIMKTKQAIPIPLSLQYGRQ</sequence>
<dbReference type="Proteomes" id="UP000636110">
    <property type="component" value="Unassembled WGS sequence"/>
</dbReference>
<reference evidence="5 6" key="1">
    <citation type="submission" date="2019-11" db="EMBL/GenBank/DDBJ databases">
        <title>Description of Pedobacter sp. LMG 31462T.</title>
        <authorList>
            <person name="Carlier A."/>
            <person name="Qi S."/>
            <person name="Vandamme P."/>
        </authorList>
    </citation>
    <scope>NUCLEOTIDE SEQUENCE [LARGE SCALE GENOMIC DNA]</scope>
    <source>
        <strain evidence="5 6">LMG 31462</strain>
    </source>
</reference>
<dbReference type="Pfam" id="PF00756">
    <property type="entry name" value="Esterase"/>
    <property type="match status" value="1"/>
</dbReference>
<proteinExistence type="inferred from homology"/>
<feature type="domain" description="PA14" evidence="4">
    <location>
        <begin position="363"/>
        <end position="504"/>
    </location>
</feature>
<comment type="caution">
    <text evidence="5">The sequence shown here is derived from an EMBL/GenBank/DDBJ whole genome shotgun (WGS) entry which is preliminary data.</text>
</comment>
<dbReference type="SUPFAM" id="SSF53474">
    <property type="entry name" value="alpha/beta-Hydrolases"/>
    <property type="match status" value="1"/>
</dbReference>
<dbReference type="InterPro" id="IPR000801">
    <property type="entry name" value="Esterase-like"/>
</dbReference>
<dbReference type="SMART" id="SM00758">
    <property type="entry name" value="PA14"/>
    <property type="match status" value="1"/>
</dbReference>
<dbReference type="PANTHER" id="PTHR40841:SF2">
    <property type="entry name" value="SIDEROPHORE-DEGRADING ESTERASE (EUROFUNG)"/>
    <property type="match status" value="1"/>
</dbReference>
<evidence type="ECO:0000313" key="6">
    <source>
        <dbReference type="Proteomes" id="UP000636110"/>
    </source>
</evidence>
<dbReference type="Gene3D" id="3.90.182.10">
    <property type="entry name" value="Toxin - Anthrax Protective Antigen,domain 1"/>
    <property type="match status" value="1"/>
</dbReference>
<keyword evidence="3" id="KW-0732">Signal</keyword>
<name>A0ABR6ES12_9SPHI</name>
<feature type="signal peptide" evidence="3">
    <location>
        <begin position="1"/>
        <end position="24"/>
    </location>
</feature>
<protein>
    <recommendedName>
        <fullName evidence="4">PA14 domain-containing protein</fullName>
    </recommendedName>
</protein>
<dbReference type="SUPFAM" id="SSF56988">
    <property type="entry name" value="Anthrax protective antigen"/>
    <property type="match status" value="1"/>
</dbReference>
<dbReference type="PANTHER" id="PTHR40841">
    <property type="entry name" value="SIDEROPHORE TRIACETYLFUSARININE C ESTERASE"/>
    <property type="match status" value="1"/>
</dbReference>
<comment type="similarity">
    <text evidence="1">Belongs to the esterase D family.</text>
</comment>
<dbReference type="InterPro" id="IPR037524">
    <property type="entry name" value="PA14/GLEYA"/>
</dbReference>
<dbReference type="PROSITE" id="PS51820">
    <property type="entry name" value="PA14"/>
    <property type="match status" value="1"/>
</dbReference>
<evidence type="ECO:0000256" key="2">
    <source>
        <dbReference type="ARBA" id="ARBA00022801"/>
    </source>
</evidence>
<dbReference type="RefSeq" id="WP_182953587.1">
    <property type="nucleotide sequence ID" value="NZ_WNXC01000001.1"/>
</dbReference>
<keyword evidence="2" id="KW-0378">Hydrolase</keyword>